<dbReference type="EMBL" id="MAUJ01000007">
    <property type="protein sequence ID" value="OCQ19927.1"/>
    <property type="molecule type" value="Genomic_DNA"/>
</dbReference>
<proteinExistence type="predicted"/>
<sequence>MLFKNLWSAALFIGALTLCHVVQAQTQSTVPEVNQVMVNINTATVEQLITLPGIGRSKALAIVADREEVGEFSDLEALTRVKGIGKGIVDKLKERVVFQ</sequence>
<dbReference type="InterPro" id="IPR004509">
    <property type="entry name" value="Competence_ComEA_HhH"/>
</dbReference>
<dbReference type="RefSeq" id="WP_065791920.1">
    <property type="nucleotide sequence ID" value="NZ_JAGJED010000007.1"/>
</dbReference>
<evidence type="ECO:0000313" key="3">
    <source>
        <dbReference type="EMBL" id="OCQ19927.1"/>
    </source>
</evidence>
<dbReference type="InterPro" id="IPR010994">
    <property type="entry name" value="RuvA_2-like"/>
</dbReference>
<evidence type="ECO:0000256" key="1">
    <source>
        <dbReference type="SAM" id="SignalP"/>
    </source>
</evidence>
<dbReference type="InterPro" id="IPR003583">
    <property type="entry name" value="Hlx-hairpin-Hlx_DNA-bd_motif"/>
</dbReference>
<dbReference type="GO" id="GO:0015628">
    <property type="term" value="P:protein secretion by the type II secretion system"/>
    <property type="evidence" value="ECO:0007669"/>
    <property type="project" value="TreeGrafter"/>
</dbReference>
<dbReference type="AlphaFoldDB" id="A0A1C0TMM4"/>
<accession>A0A1C0TMM4</accession>
<feature type="domain" description="Helix-hairpin-helix DNA-binding motif class 1" evidence="2">
    <location>
        <begin position="76"/>
        <end position="95"/>
    </location>
</feature>
<protein>
    <recommendedName>
        <fullName evidence="2">Helix-hairpin-helix DNA-binding motif class 1 domain-containing protein</fullName>
    </recommendedName>
</protein>
<dbReference type="Pfam" id="PF12836">
    <property type="entry name" value="HHH_3"/>
    <property type="match status" value="1"/>
</dbReference>
<feature type="domain" description="Helix-hairpin-helix DNA-binding motif class 1" evidence="2">
    <location>
        <begin position="46"/>
        <end position="65"/>
    </location>
</feature>
<dbReference type="Proteomes" id="UP000093366">
    <property type="component" value="Unassembled WGS sequence"/>
</dbReference>
<dbReference type="GO" id="GO:0015627">
    <property type="term" value="C:type II protein secretion system complex"/>
    <property type="evidence" value="ECO:0007669"/>
    <property type="project" value="TreeGrafter"/>
</dbReference>
<dbReference type="Gene3D" id="1.10.150.280">
    <property type="entry name" value="AF1531-like domain"/>
    <property type="match status" value="1"/>
</dbReference>
<dbReference type="NCBIfam" id="TIGR00426">
    <property type="entry name" value="competence protein ComEA helix-hairpin-helix repeat region"/>
    <property type="match status" value="1"/>
</dbReference>
<dbReference type="SMART" id="SM00278">
    <property type="entry name" value="HhH1"/>
    <property type="match status" value="2"/>
</dbReference>
<dbReference type="SUPFAM" id="SSF47781">
    <property type="entry name" value="RuvA domain 2-like"/>
    <property type="match status" value="1"/>
</dbReference>
<reference evidence="4" key="1">
    <citation type="submission" date="2016-07" db="EMBL/GenBank/DDBJ databases">
        <authorList>
            <person name="Florea S."/>
            <person name="Webb J.S."/>
            <person name="Jaromczyk J."/>
            <person name="Schardl C.L."/>
        </authorList>
    </citation>
    <scope>NUCLEOTIDE SEQUENCE [LARGE SCALE GENOMIC DNA]</scope>
    <source>
        <strain evidence="4">IPB1</strain>
    </source>
</reference>
<dbReference type="GO" id="GO:0006281">
    <property type="term" value="P:DNA repair"/>
    <property type="evidence" value="ECO:0007669"/>
    <property type="project" value="InterPro"/>
</dbReference>
<dbReference type="OrthoDB" id="7510573at2"/>
<dbReference type="InterPro" id="IPR051675">
    <property type="entry name" value="Endo/Exo/Phosphatase_dom_1"/>
</dbReference>
<gene>
    <name evidence="3" type="ORF">A7985_18680</name>
</gene>
<evidence type="ECO:0000259" key="2">
    <source>
        <dbReference type="SMART" id="SM00278"/>
    </source>
</evidence>
<dbReference type="GO" id="GO:0003677">
    <property type="term" value="F:DNA binding"/>
    <property type="evidence" value="ECO:0007669"/>
    <property type="project" value="InterPro"/>
</dbReference>
<feature type="chain" id="PRO_5008646092" description="Helix-hairpin-helix DNA-binding motif class 1 domain-containing protein" evidence="1">
    <location>
        <begin position="25"/>
        <end position="99"/>
    </location>
</feature>
<dbReference type="PANTHER" id="PTHR21180:SF32">
    <property type="entry name" value="ENDONUCLEASE_EXONUCLEASE_PHOSPHATASE FAMILY DOMAIN-CONTAINING PROTEIN 1"/>
    <property type="match status" value="1"/>
</dbReference>
<feature type="signal peptide" evidence="1">
    <location>
        <begin position="1"/>
        <end position="24"/>
    </location>
</feature>
<comment type="caution">
    <text evidence="3">The sequence shown here is derived from an EMBL/GenBank/DDBJ whole genome shotgun (WGS) entry which is preliminary data.</text>
</comment>
<organism evidence="3 4">
    <name type="scientific">Pseudoalteromonas luteoviolacea</name>
    <dbReference type="NCBI Taxonomy" id="43657"/>
    <lineage>
        <taxon>Bacteria</taxon>
        <taxon>Pseudomonadati</taxon>
        <taxon>Pseudomonadota</taxon>
        <taxon>Gammaproteobacteria</taxon>
        <taxon>Alteromonadales</taxon>
        <taxon>Pseudoalteromonadaceae</taxon>
        <taxon>Pseudoalteromonas</taxon>
    </lineage>
</organism>
<evidence type="ECO:0000313" key="4">
    <source>
        <dbReference type="Proteomes" id="UP000093366"/>
    </source>
</evidence>
<keyword evidence="1" id="KW-0732">Signal</keyword>
<dbReference type="PANTHER" id="PTHR21180">
    <property type="entry name" value="ENDONUCLEASE/EXONUCLEASE/PHOSPHATASE FAMILY DOMAIN-CONTAINING PROTEIN 1"/>
    <property type="match status" value="1"/>
</dbReference>
<name>A0A1C0TMM4_9GAMM</name>